<evidence type="ECO:0000256" key="7">
    <source>
        <dbReference type="ARBA" id="ARBA00022840"/>
    </source>
</evidence>
<dbReference type="GO" id="GO:0005524">
    <property type="term" value="F:ATP binding"/>
    <property type="evidence" value="ECO:0007669"/>
    <property type="project" value="UniProtKB-KW"/>
</dbReference>
<evidence type="ECO:0000256" key="3">
    <source>
        <dbReference type="ARBA" id="ARBA00022475"/>
    </source>
</evidence>
<dbReference type="CDD" id="cd03255">
    <property type="entry name" value="ABC_MJ0796_LolCDE_FtsE"/>
    <property type="match status" value="1"/>
</dbReference>
<reference evidence="16 17" key="1">
    <citation type="submission" date="2019-03" db="EMBL/GenBank/DDBJ databases">
        <title>Burkholderia cepacia outbreak.</title>
        <authorList>
            <person name="Farzana R."/>
            <person name="Walsh T.R."/>
        </authorList>
    </citation>
    <scope>NUCLEOTIDE SEQUENCE [LARGE SCALE GENOMIC DNA]</scope>
    <source>
        <strain evidence="17">d13</strain>
    </source>
</reference>
<dbReference type="InterPro" id="IPR017871">
    <property type="entry name" value="ABC_transporter-like_CS"/>
</dbReference>
<dbReference type="GO" id="GO:0016887">
    <property type="term" value="F:ATP hydrolysis activity"/>
    <property type="evidence" value="ECO:0007669"/>
    <property type="project" value="InterPro"/>
</dbReference>
<dbReference type="InterPro" id="IPR003593">
    <property type="entry name" value="AAA+_ATPase"/>
</dbReference>
<comment type="caution">
    <text evidence="16">The sequence shown here is derived from an EMBL/GenBank/DDBJ whole genome shotgun (WGS) entry which is preliminary data.</text>
</comment>
<feature type="transmembrane region" description="Helical" evidence="14">
    <location>
        <begin position="628"/>
        <end position="654"/>
    </location>
</feature>
<evidence type="ECO:0000256" key="4">
    <source>
        <dbReference type="ARBA" id="ARBA00022519"/>
    </source>
</evidence>
<dbReference type="InterPro" id="IPR003439">
    <property type="entry name" value="ABC_transporter-like_ATP-bd"/>
</dbReference>
<comment type="similarity">
    <text evidence="11">Belongs to the ABC-4 integral membrane protein family.</text>
</comment>
<dbReference type="Pfam" id="PF12704">
    <property type="entry name" value="MacB_PCD"/>
    <property type="match status" value="1"/>
</dbReference>
<keyword evidence="4" id="KW-0997">Cell inner membrane</keyword>
<comment type="subcellular location">
    <subcellularLocation>
        <location evidence="1">Cell inner membrane</location>
        <topology evidence="1">Multi-pass membrane protein</topology>
    </subcellularLocation>
</comment>
<dbReference type="InterPro" id="IPR027417">
    <property type="entry name" value="P-loop_NTPase"/>
</dbReference>
<dbReference type="PROSITE" id="PS50893">
    <property type="entry name" value="ABC_TRANSPORTER_2"/>
    <property type="match status" value="1"/>
</dbReference>
<evidence type="ECO:0000256" key="2">
    <source>
        <dbReference type="ARBA" id="ARBA00022448"/>
    </source>
</evidence>
<evidence type="ECO:0000256" key="1">
    <source>
        <dbReference type="ARBA" id="ARBA00004429"/>
    </source>
</evidence>
<gene>
    <name evidence="16" type="ORF">E3D37_02925</name>
</gene>
<dbReference type="PROSITE" id="PS00211">
    <property type="entry name" value="ABC_TRANSPORTER_1"/>
    <property type="match status" value="1"/>
</dbReference>
<keyword evidence="2" id="KW-0813">Transport</keyword>
<comment type="similarity">
    <text evidence="12">Belongs to the ABC transporter superfamily. Macrolide exporter (TC 3.A.1.122) family.</text>
</comment>
<dbReference type="RefSeq" id="WP_119336543.1">
    <property type="nucleotide sequence ID" value="NZ_CP095496.1"/>
</dbReference>
<evidence type="ECO:0000313" key="17">
    <source>
        <dbReference type="Proteomes" id="UP000298234"/>
    </source>
</evidence>
<evidence type="ECO:0000256" key="10">
    <source>
        <dbReference type="ARBA" id="ARBA00023251"/>
    </source>
</evidence>
<evidence type="ECO:0000259" key="15">
    <source>
        <dbReference type="PROSITE" id="PS50893"/>
    </source>
</evidence>
<dbReference type="InterPro" id="IPR050250">
    <property type="entry name" value="Macrolide_Exporter_MacB"/>
</dbReference>
<evidence type="ECO:0000313" key="16">
    <source>
        <dbReference type="EMBL" id="TEU54043.1"/>
    </source>
</evidence>
<proteinExistence type="inferred from homology"/>
<dbReference type="InterPro" id="IPR025857">
    <property type="entry name" value="MacB_PCD"/>
</dbReference>
<keyword evidence="5 14" id="KW-0812">Transmembrane</keyword>
<evidence type="ECO:0000256" key="5">
    <source>
        <dbReference type="ARBA" id="ARBA00022692"/>
    </source>
</evidence>
<dbReference type="GO" id="GO:0098796">
    <property type="term" value="C:membrane protein complex"/>
    <property type="evidence" value="ECO:0007669"/>
    <property type="project" value="UniProtKB-ARBA"/>
</dbReference>
<dbReference type="GO" id="GO:0022857">
    <property type="term" value="F:transmembrane transporter activity"/>
    <property type="evidence" value="ECO:0007669"/>
    <property type="project" value="UniProtKB-ARBA"/>
</dbReference>
<feature type="transmembrane region" description="Helical" evidence="14">
    <location>
        <begin position="295"/>
        <end position="315"/>
    </location>
</feature>
<dbReference type="GO" id="GO:0005886">
    <property type="term" value="C:plasma membrane"/>
    <property type="evidence" value="ECO:0007669"/>
    <property type="project" value="UniProtKB-SubCell"/>
</dbReference>
<dbReference type="SUPFAM" id="SSF52540">
    <property type="entry name" value="P-loop containing nucleoside triphosphate hydrolases"/>
    <property type="match status" value="1"/>
</dbReference>
<name>A0AAX2RZC1_BURCE</name>
<evidence type="ECO:0000256" key="6">
    <source>
        <dbReference type="ARBA" id="ARBA00022741"/>
    </source>
</evidence>
<feature type="domain" description="ABC transporter" evidence="15">
    <location>
        <begin position="6"/>
        <end position="248"/>
    </location>
</feature>
<dbReference type="InterPro" id="IPR017911">
    <property type="entry name" value="MacB-like_ATP-bd"/>
</dbReference>
<feature type="transmembrane region" description="Helical" evidence="14">
    <location>
        <begin position="580"/>
        <end position="607"/>
    </location>
</feature>
<keyword evidence="3" id="KW-1003">Cell membrane</keyword>
<evidence type="ECO:0000256" key="13">
    <source>
        <dbReference type="SAM" id="MobiDB-lite"/>
    </source>
</evidence>
<dbReference type="Pfam" id="PF02687">
    <property type="entry name" value="FtsX"/>
    <property type="match status" value="1"/>
</dbReference>
<dbReference type="FunFam" id="3.40.50.300:FF:000032">
    <property type="entry name" value="Export ABC transporter ATP-binding protein"/>
    <property type="match status" value="1"/>
</dbReference>
<dbReference type="Proteomes" id="UP000298234">
    <property type="component" value="Unassembled WGS sequence"/>
</dbReference>
<evidence type="ECO:0000256" key="8">
    <source>
        <dbReference type="ARBA" id="ARBA00022989"/>
    </source>
</evidence>
<evidence type="ECO:0000256" key="11">
    <source>
        <dbReference type="ARBA" id="ARBA00038076"/>
    </source>
</evidence>
<dbReference type="EMBL" id="SNSQ01000002">
    <property type="protein sequence ID" value="TEU54043.1"/>
    <property type="molecule type" value="Genomic_DNA"/>
</dbReference>
<feature type="region of interest" description="Disordered" evidence="13">
    <location>
        <begin position="229"/>
        <end position="257"/>
    </location>
</feature>
<evidence type="ECO:0000256" key="9">
    <source>
        <dbReference type="ARBA" id="ARBA00023136"/>
    </source>
</evidence>
<dbReference type="GO" id="GO:0046677">
    <property type="term" value="P:response to antibiotic"/>
    <property type="evidence" value="ECO:0007669"/>
    <property type="project" value="UniProtKB-KW"/>
</dbReference>
<dbReference type="SMART" id="SM00382">
    <property type="entry name" value="AAA"/>
    <property type="match status" value="1"/>
</dbReference>
<keyword evidence="9 14" id="KW-0472">Membrane</keyword>
<keyword evidence="6" id="KW-0547">Nucleotide-binding</keyword>
<accession>A0AAX2RZC1</accession>
<dbReference type="AlphaFoldDB" id="A0AAX2RZC1"/>
<feature type="transmembrane region" description="Helical" evidence="14">
    <location>
        <begin position="271"/>
        <end position="288"/>
    </location>
</feature>
<feature type="transmembrane region" description="Helical" evidence="14">
    <location>
        <begin position="666"/>
        <end position="690"/>
    </location>
</feature>
<keyword evidence="10" id="KW-0046">Antibiotic resistance</keyword>
<dbReference type="PANTHER" id="PTHR30572:SF4">
    <property type="entry name" value="ABC TRANSPORTER PERMEASE YTRF"/>
    <property type="match status" value="1"/>
</dbReference>
<dbReference type="Pfam" id="PF00005">
    <property type="entry name" value="ABC_tran"/>
    <property type="match status" value="1"/>
</dbReference>
<sequence>MGEIVVELTDVAKVYSTGGVEVRALDGVSLRIERGEFIAVMGSSGSGKSTLMNVLGCLDRPSDGRYVLEAVDTAGLTEPELARIRSSRIGFVFQSFNLLARTSALENVALPLFYAATGPASRTERGARARQALRFVGLADRERNTCSQLSGGQQQRVAIARALIGNPSILLADEPTGNLDTRTSHDIMSMLVALNREHGMTIVVVTHEADIAAYTDRVVTMRDGRIVSDERRDTRAGTRGGIYADKTAGAPPGGEPAPMPLAPPAMPGGQPLPGFAAMTLSAAALALWRNKMRSALTVLGVFIGVAALIAMVAVGKGANEAVRKQIESLGTNLLVVVPGATTATGVRAGSGSASTLTVDDARALRREDTAVSSVSYVIRQIGQIEYSGQNWSTSIQGIAPGYLETTGWHIAAGRTLDESDEGDVAMVALIGQTVYQQLFVQGENPVGAKILVKGAPLRIVGLLAAKGQTAYGQDQDDVLILPFSAAEQKVLGVAVPTQAQTSADPYFPPVANPYGTVPRLTGYVNQIYVQATSPSLVQTAIGQVTDTLRRRHHLRAADSSDFAVRNLSQIAETAEGSSRIMALLLATVASISLLVGGIGIMNILLVSVTERTREIGLRMAIGARRLHVLLQFLVEAVFLSVAGGVGGIVFGIAASEMITAIAHWPILLSPAAIAGGFAFSAAVGIFFGYYPARKASRLNPIEALRYE</sequence>
<dbReference type="InterPro" id="IPR003838">
    <property type="entry name" value="ABC3_permease_C"/>
</dbReference>
<evidence type="ECO:0000256" key="12">
    <source>
        <dbReference type="ARBA" id="ARBA00038388"/>
    </source>
</evidence>
<protein>
    <submittedName>
        <fullName evidence="16">ATP-binding cassette domain-containing protein</fullName>
    </submittedName>
</protein>
<keyword evidence="7 16" id="KW-0067">ATP-binding</keyword>
<organism evidence="16 17">
    <name type="scientific">Burkholderia cepacia</name>
    <name type="common">Pseudomonas cepacia</name>
    <dbReference type="NCBI Taxonomy" id="292"/>
    <lineage>
        <taxon>Bacteria</taxon>
        <taxon>Pseudomonadati</taxon>
        <taxon>Pseudomonadota</taxon>
        <taxon>Betaproteobacteria</taxon>
        <taxon>Burkholderiales</taxon>
        <taxon>Burkholderiaceae</taxon>
        <taxon>Burkholderia</taxon>
        <taxon>Burkholderia cepacia complex</taxon>
    </lineage>
</organism>
<keyword evidence="8 14" id="KW-1133">Transmembrane helix</keyword>
<dbReference type="Gene3D" id="3.40.50.300">
    <property type="entry name" value="P-loop containing nucleotide triphosphate hydrolases"/>
    <property type="match status" value="1"/>
</dbReference>
<dbReference type="PANTHER" id="PTHR30572">
    <property type="entry name" value="MEMBRANE COMPONENT OF TRANSPORTER-RELATED"/>
    <property type="match status" value="1"/>
</dbReference>
<evidence type="ECO:0000256" key="14">
    <source>
        <dbReference type="SAM" id="Phobius"/>
    </source>
</evidence>